<accession>A0ABQ0J754</accession>
<name>A0ABQ0J754_9VIBR</name>
<dbReference type="EC" id="2.7.7.7" evidence="1"/>
<protein>
    <submittedName>
        <fullName evidence="1">DNA polymerase III subunits gamma and tau</fullName>
        <ecNumber evidence="1">2.7.7.7</ecNumber>
    </submittedName>
</protein>
<organism evidence="1 2">
    <name type="scientific">Vibrio variabilis</name>
    <dbReference type="NCBI Taxonomy" id="990271"/>
    <lineage>
        <taxon>Bacteria</taxon>
        <taxon>Pseudomonadati</taxon>
        <taxon>Pseudomonadota</taxon>
        <taxon>Gammaproteobacteria</taxon>
        <taxon>Vibrionales</taxon>
        <taxon>Vibrionaceae</taxon>
        <taxon>Vibrio</taxon>
    </lineage>
</organism>
<dbReference type="Proteomes" id="UP000029223">
    <property type="component" value="Unassembled WGS sequence"/>
</dbReference>
<evidence type="ECO:0000313" key="1">
    <source>
        <dbReference type="EMBL" id="GAL24615.1"/>
    </source>
</evidence>
<keyword evidence="2" id="KW-1185">Reference proteome</keyword>
<keyword evidence="1" id="KW-0808">Transferase</keyword>
<reference evidence="2" key="1">
    <citation type="submission" date="2014-09" db="EMBL/GenBank/DDBJ databases">
        <title>Vibrio variabilis JCM 19239. (C206) whole genome shotgun sequence.</title>
        <authorList>
            <person name="Sawabe T."/>
            <person name="Meirelles P."/>
            <person name="Nakanishi M."/>
            <person name="Sayaka M."/>
            <person name="Hattori M."/>
            <person name="Ohkuma M."/>
        </authorList>
    </citation>
    <scope>NUCLEOTIDE SEQUENCE [LARGE SCALE GENOMIC DNA]</scope>
    <source>
        <strain evidence="2">JCM 19239</strain>
    </source>
</reference>
<evidence type="ECO:0000313" key="2">
    <source>
        <dbReference type="Proteomes" id="UP000029223"/>
    </source>
</evidence>
<comment type="caution">
    <text evidence="1">The sequence shown here is derived from an EMBL/GenBank/DDBJ whole genome shotgun (WGS) entry which is preliminary data.</text>
</comment>
<reference evidence="2" key="2">
    <citation type="submission" date="2014-09" db="EMBL/GenBank/DDBJ databases">
        <authorList>
            <consortium name="NBRP consortium"/>
            <person name="Sawabe T."/>
            <person name="Meirelles P."/>
            <person name="Nakanishi M."/>
            <person name="Sayaka M."/>
            <person name="Hattori M."/>
            <person name="Ohkuma M."/>
        </authorList>
    </citation>
    <scope>NUCLEOTIDE SEQUENCE [LARGE SCALE GENOMIC DNA]</scope>
    <source>
        <strain evidence="2">JCM 19239</strain>
    </source>
</reference>
<dbReference type="InterPro" id="IPR027417">
    <property type="entry name" value="P-loop_NTPase"/>
</dbReference>
<keyword evidence="1" id="KW-0548">Nucleotidyltransferase</keyword>
<sequence length="53" mass="6138">MSYLALARKWRPKKFSEVVGQAHVLTALENALDQTDCTMRTYLAVLEVWAKRQ</sequence>
<gene>
    <name evidence="1" type="ORF">JCM19239_7215</name>
</gene>
<dbReference type="Gene3D" id="3.40.50.300">
    <property type="entry name" value="P-loop containing nucleotide triphosphate hydrolases"/>
    <property type="match status" value="1"/>
</dbReference>
<proteinExistence type="predicted"/>
<dbReference type="EMBL" id="BBMS01000005">
    <property type="protein sequence ID" value="GAL24615.1"/>
    <property type="molecule type" value="Genomic_DNA"/>
</dbReference>
<dbReference type="GO" id="GO:0003887">
    <property type="term" value="F:DNA-directed DNA polymerase activity"/>
    <property type="evidence" value="ECO:0007669"/>
    <property type="project" value="UniProtKB-EC"/>
</dbReference>